<organism evidence="2 3">
    <name type="scientific">Mucilaginibacter aquariorum</name>
    <dbReference type="NCBI Taxonomy" id="2967225"/>
    <lineage>
        <taxon>Bacteria</taxon>
        <taxon>Pseudomonadati</taxon>
        <taxon>Bacteroidota</taxon>
        <taxon>Sphingobacteriia</taxon>
        <taxon>Sphingobacteriales</taxon>
        <taxon>Sphingobacteriaceae</taxon>
        <taxon>Mucilaginibacter</taxon>
    </lineage>
</organism>
<sequence length="169" mass="19895">MFLSLTVDRSEYTYSKSYALIWVGTWLFILMLFLVRLIFNFSEADWWLILSTLMIATSLVIHIKRHLIPALNYKVAIEVKDECIINRGEKIDFIEIDHFVLYDSGVISVILNQADKRPKNLLKWLDYWFTILFYRSSVIIDTRDVKVKASVLFNTLVDRLDRPQLSVSL</sequence>
<keyword evidence="3" id="KW-1185">Reference proteome</keyword>
<keyword evidence="1" id="KW-0812">Transmembrane</keyword>
<evidence type="ECO:0000313" key="2">
    <source>
        <dbReference type="EMBL" id="MCQ6960059.1"/>
    </source>
</evidence>
<comment type="caution">
    <text evidence="2">The sequence shown here is derived from an EMBL/GenBank/DDBJ whole genome shotgun (WGS) entry which is preliminary data.</text>
</comment>
<feature type="transmembrane region" description="Helical" evidence="1">
    <location>
        <begin position="46"/>
        <end position="63"/>
    </location>
</feature>
<accession>A0ABT1T601</accession>
<keyword evidence="1" id="KW-0472">Membrane</keyword>
<proteinExistence type="predicted"/>
<name>A0ABT1T601_9SPHI</name>
<protein>
    <submittedName>
        <fullName evidence="2">Uncharacterized protein</fullName>
    </submittedName>
</protein>
<reference evidence="2 3" key="1">
    <citation type="submission" date="2022-07" db="EMBL/GenBank/DDBJ databases">
        <title>Mucilaginibacter sp. JC4.</title>
        <authorList>
            <person name="Le V."/>
            <person name="Ko S.-R."/>
            <person name="Ahn C.-Y."/>
            <person name="Oh H.-M."/>
        </authorList>
    </citation>
    <scope>NUCLEOTIDE SEQUENCE [LARGE SCALE GENOMIC DNA]</scope>
    <source>
        <strain evidence="2 3">JC4</strain>
    </source>
</reference>
<gene>
    <name evidence="2" type="ORF">NPE20_18920</name>
</gene>
<dbReference type="EMBL" id="JANHOH010000005">
    <property type="protein sequence ID" value="MCQ6960059.1"/>
    <property type="molecule type" value="Genomic_DNA"/>
</dbReference>
<feature type="transmembrane region" description="Helical" evidence="1">
    <location>
        <begin position="20"/>
        <end position="39"/>
    </location>
</feature>
<evidence type="ECO:0000313" key="3">
    <source>
        <dbReference type="Proteomes" id="UP001204376"/>
    </source>
</evidence>
<evidence type="ECO:0000256" key="1">
    <source>
        <dbReference type="SAM" id="Phobius"/>
    </source>
</evidence>
<dbReference type="Proteomes" id="UP001204376">
    <property type="component" value="Unassembled WGS sequence"/>
</dbReference>
<keyword evidence="1" id="KW-1133">Transmembrane helix</keyword>